<feature type="transmembrane region" description="Helical" evidence="2">
    <location>
        <begin position="12"/>
        <end position="35"/>
    </location>
</feature>
<feature type="transmembrane region" description="Helical" evidence="2">
    <location>
        <begin position="359"/>
        <end position="383"/>
    </location>
</feature>
<dbReference type="SUPFAM" id="SSF103473">
    <property type="entry name" value="MFS general substrate transporter"/>
    <property type="match status" value="1"/>
</dbReference>
<dbReference type="InterPro" id="IPR010645">
    <property type="entry name" value="MFS_4"/>
</dbReference>
<keyword evidence="4" id="KW-1185">Reference proteome</keyword>
<reference evidence="3 4" key="1">
    <citation type="submission" date="2016-10" db="EMBL/GenBank/DDBJ databases">
        <authorList>
            <person name="de Groot N.N."/>
        </authorList>
    </citation>
    <scope>NUCLEOTIDE SEQUENCE [LARGE SCALE GENOMIC DNA]</scope>
    <source>
        <strain evidence="3 4">CGMCC 4.2023</strain>
    </source>
</reference>
<protein>
    <submittedName>
        <fullName evidence="3">Predicted arabinose efflux permease, MFS family</fullName>
    </submittedName>
</protein>
<feature type="transmembrane region" description="Helical" evidence="2">
    <location>
        <begin position="82"/>
        <end position="100"/>
    </location>
</feature>
<dbReference type="InterPro" id="IPR036259">
    <property type="entry name" value="MFS_trans_sf"/>
</dbReference>
<proteinExistence type="predicted"/>
<feature type="transmembrane region" description="Helical" evidence="2">
    <location>
        <begin position="252"/>
        <end position="270"/>
    </location>
</feature>
<dbReference type="RefSeq" id="WP_103885008.1">
    <property type="nucleotide sequence ID" value="NZ_FNVU01000003.1"/>
</dbReference>
<organism evidence="3 4">
    <name type="scientific">Actinacidiphila yanglinensis</name>
    <dbReference type="NCBI Taxonomy" id="310779"/>
    <lineage>
        <taxon>Bacteria</taxon>
        <taxon>Bacillati</taxon>
        <taxon>Actinomycetota</taxon>
        <taxon>Actinomycetes</taxon>
        <taxon>Kitasatosporales</taxon>
        <taxon>Streptomycetaceae</taxon>
        <taxon>Actinacidiphila</taxon>
    </lineage>
</organism>
<feature type="compositionally biased region" description="Low complexity" evidence="1">
    <location>
        <begin position="401"/>
        <end position="418"/>
    </location>
</feature>
<sequence>MADTPASVSARTGWSVVAQTGAALAAAMGVGRFVFTPVLPLMEAQAHLLPSQASTLATSNYLGYLLGALLGVAVPSLSRTRLASRVSGVVLVASLAAMPLTHDLAAWVAIRGIAGLASAVVFMVAGNTILTRLAGARAHVVGWAYGGVGAGIAASGVLIAVIRSIGDWQAAWWSAAGLTALLLALGWSVGEPSAGRAPAPAATRTPDGPRHHRWFAVLAASYFLEGAGYIIAGTFLVAAVTASGPGWLSSSVWTLVGVAAVPSCAAWTWLSTRMSRPTLITGALVLQAVGIALPALTAAAPAAVVSALLFGATFVGITTLSLATGRHLRVPRAIAILTTGYGVGQVVGPQVVAPTLGSGYHTALLIGAGLVLLAGAGAALLRVRFPHHGEPHRHHRRPHATRPVQEATAAEAARAKAT</sequence>
<feature type="region of interest" description="Disordered" evidence="1">
    <location>
        <begin position="388"/>
        <end position="418"/>
    </location>
</feature>
<keyword evidence="2" id="KW-1133">Transmembrane helix</keyword>
<keyword evidence="2" id="KW-0812">Transmembrane</keyword>
<gene>
    <name evidence="3" type="ORF">SAMN05216223_103251</name>
</gene>
<feature type="transmembrane region" description="Helical" evidence="2">
    <location>
        <begin position="142"/>
        <end position="165"/>
    </location>
</feature>
<keyword evidence="2" id="KW-0472">Membrane</keyword>
<evidence type="ECO:0000313" key="3">
    <source>
        <dbReference type="EMBL" id="SEG10703.1"/>
    </source>
</evidence>
<dbReference type="EMBL" id="FNVU01000003">
    <property type="protein sequence ID" value="SEG10703.1"/>
    <property type="molecule type" value="Genomic_DNA"/>
</dbReference>
<evidence type="ECO:0000256" key="1">
    <source>
        <dbReference type="SAM" id="MobiDB-lite"/>
    </source>
</evidence>
<name>A0A1H5XGE8_9ACTN</name>
<feature type="transmembrane region" description="Helical" evidence="2">
    <location>
        <begin position="334"/>
        <end position="353"/>
    </location>
</feature>
<dbReference type="OrthoDB" id="9797953at2"/>
<feature type="transmembrane region" description="Helical" evidence="2">
    <location>
        <begin position="106"/>
        <end position="130"/>
    </location>
</feature>
<dbReference type="PANTHER" id="PTHR23537:SF1">
    <property type="entry name" value="SUGAR TRANSPORTER"/>
    <property type="match status" value="1"/>
</dbReference>
<feature type="transmembrane region" description="Helical" evidence="2">
    <location>
        <begin position="55"/>
        <end position="75"/>
    </location>
</feature>
<dbReference type="PANTHER" id="PTHR23537">
    <property type="match status" value="1"/>
</dbReference>
<dbReference type="Pfam" id="PF06779">
    <property type="entry name" value="MFS_4"/>
    <property type="match status" value="1"/>
</dbReference>
<feature type="transmembrane region" description="Helical" evidence="2">
    <location>
        <begin position="171"/>
        <end position="190"/>
    </location>
</feature>
<feature type="compositionally biased region" description="Basic residues" evidence="1">
    <location>
        <begin position="388"/>
        <end position="400"/>
    </location>
</feature>
<dbReference type="AlphaFoldDB" id="A0A1H5XGE8"/>
<dbReference type="GO" id="GO:0005886">
    <property type="term" value="C:plasma membrane"/>
    <property type="evidence" value="ECO:0007669"/>
    <property type="project" value="TreeGrafter"/>
</dbReference>
<feature type="transmembrane region" description="Helical" evidence="2">
    <location>
        <begin position="214"/>
        <end position="240"/>
    </location>
</feature>
<feature type="transmembrane region" description="Helical" evidence="2">
    <location>
        <begin position="277"/>
        <end position="296"/>
    </location>
</feature>
<dbReference type="Gene3D" id="1.20.1250.20">
    <property type="entry name" value="MFS general substrate transporter like domains"/>
    <property type="match status" value="2"/>
</dbReference>
<accession>A0A1H5XGE8</accession>
<dbReference type="Proteomes" id="UP000236754">
    <property type="component" value="Unassembled WGS sequence"/>
</dbReference>
<evidence type="ECO:0000313" key="4">
    <source>
        <dbReference type="Proteomes" id="UP000236754"/>
    </source>
</evidence>
<evidence type="ECO:0000256" key="2">
    <source>
        <dbReference type="SAM" id="Phobius"/>
    </source>
</evidence>
<feature type="transmembrane region" description="Helical" evidence="2">
    <location>
        <begin position="302"/>
        <end position="322"/>
    </location>
</feature>